<dbReference type="Gene3D" id="3.40.980.10">
    <property type="entry name" value="MoaB/Mog-like domain"/>
    <property type="match status" value="1"/>
</dbReference>
<dbReference type="NCBIfam" id="TIGR00177">
    <property type="entry name" value="molyb_syn"/>
    <property type="match status" value="1"/>
</dbReference>
<evidence type="ECO:0000256" key="2">
    <source>
        <dbReference type="ARBA" id="ARBA00005046"/>
    </source>
</evidence>
<dbReference type="CDD" id="cd00886">
    <property type="entry name" value="MogA_MoaB"/>
    <property type="match status" value="1"/>
</dbReference>
<dbReference type="PROSITE" id="PS01078">
    <property type="entry name" value="MOCF_BIOSYNTHESIS_1"/>
    <property type="match status" value="1"/>
</dbReference>
<dbReference type="RefSeq" id="WP_226541282.1">
    <property type="nucleotide sequence ID" value="NZ_CP129013.1"/>
</dbReference>
<evidence type="ECO:0000256" key="4">
    <source>
        <dbReference type="ARBA" id="ARBA00015262"/>
    </source>
</evidence>
<dbReference type="SUPFAM" id="SSF53218">
    <property type="entry name" value="Molybdenum cofactor biosynthesis proteins"/>
    <property type="match status" value="1"/>
</dbReference>
<comment type="similarity">
    <text evidence="3 6">Belongs to the MoaB/Mog family.</text>
</comment>
<dbReference type="Proteomes" id="UP001197974">
    <property type="component" value="Chromosome"/>
</dbReference>
<reference evidence="8 9" key="1">
    <citation type="submission" date="2023-06" db="EMBL/GenBank/DDBJ databases">
        <title>Five Gram-positive bacteria isolated from mangrove sediments in Shenzhen, Guangdong, China.</title>
        <authorList>
            <person name="Yu S."/>
            <person name="Zheng W."/>
            <person name="Huang Y."/>
        </authorList>
    </citation>
    <scope>NUCLEOTIDE SEQUENCE [LARGE SCALE GENOMIC DNA]</scope>
    <source>
        <strain evidence="8 9">SaN35-3</strain>
    </source>
</reference>
<dbReference type="PANTHER" id="PTHR43232">
    <property type="entry name" value="MOLYBDENUM COFACTOR BIOSYNTHESIS PROTEIN B"/>
    <property type="match status" value="1"/>
</dbReference>
<evidence type="ECO:0000256" key="3">
    <source>
        <dbReference type="ARBA" id="ARBA00006112"/>
    </source>
</evidence>
<dbReference type="InterPro" id="IPR001453">
    <property type="entry name" value="MoaB/Mog_dom"/>
</dbReference>
<evidence type="ECO:0000313" key="8">
    <source>
        <dbReference type="EMBL" id="WLR41789.1"/>
    </source>
</evidence>
<dbReference type="InterPro" id="IPR036425">
    <property type="entry name" value="MoaB/Mog-like_dom_sf"/>
</dbReference>
<comment type="pathway">
    <text evidence="2 6">Cofactor biosynthesis; molybdopterin biosynthesis.</text>
</comment>
<sequence>MLKAHRNQAVSSVKCKIVTVSDTRTKQTDKSGQLIEQLLEENGHQVVDYVIVLDEPNEIKQQIQHSEKVDVIITNGGTGISKRDVTIETIEPLYEKELTGFGEIFRMKSYLEDIGSAAILSRASAGIVDGKAVFSIPGSTGAVKLALESLILLELGHIVGELRKDGQQ</sequence>
<evidence type="ECO:0000313" key="9">
    <source>
        <dbReference type="Proteomes" id="UP001197974"/>
    </source>
</evidence>
<evidence type="ECO:0000256" key="5">
    <source>
        <dbReference type="ARBA" id="ARBA00023150"/>
    </source>
</evidence>
<dbReference type="InterPro" id="IPR012245">
    <property type="entry name" value="MoaB"/>
</dbReference>
<dbReference type="PIRSF" id="PIRSF006443">
    <property type="entry name" value="MoaB"/>
    <property type="match status" value="1"/>
</dbReference>
<evidence type="ECO:0000256" key="6">
    <source>
        <dbReference type="PIRNR" id="PIRNR006443"/>
    </source>
</evidence>
<feature type="domain" description="MoaB/Mog" evidence="7">
    <location>
        <begin position="16"/>
        <end position="158"/>
    </location>
</feature>
<dbReference type="PANTHER" id="PTHR43232:SF2">
    <property type="entry name" value="MOLYBDENUM COFACTOR BIOSYNTHESIS PROTEIN B"/>
    <property type="match status" value="1"/>
</dbReference>
<keyword evidence="5 6" id="KW-0501">Molybdenum cofactor biosynthesis</keyword>
<organism evidence="8 9">
    <name type="scientific">Bacillus carboniphilus</name>
    <dbReference type="NCBI Taxonomy" id="86663"/>
    <lineage>
        <taxon>Bacteria</taxon>
        <taxon>Bacillati</taxon>
        <taxon>Bacillota</taxon>
        <taxon>Bacilli</taxon>
        <taxon>Bacillales</taxon>
        <taxon>Bacillaceae</taxon>
        <taxon>Bacillus</taxon>
    </lineage>
</organism>
<keyword evidence="9" id="KW-1185">Reference proteome</keyword>
<comment type="function">
    <text evidence="1 6">May be involved in the biosynthesis of molybdopterin.</text>
</comment>
<gene>
    <name evidence="8" type="ORF">LC087_13150</name>
</gene>
<name>A0ABY9JSJ8_9BACI</name>
<dbReference type="SMART" id="SM00852">
    <property type="entry name" value="MoCF_biosynth"/>
    <property type="match status" value="1"/>
</dbReference>
<accession>A0ABY9JSJ8</accession>
<dbReference type="InterPro" id="IPR008284">
    <property type="entry name" value="MoCF_biosynth_CS"/>
</dbReference>
<evidence type="ECO:0000256" key="1">
    <source>
        <dbReference type="ARBA" id="ARBA00003487"/>
    </source>
</evidence>
<protein>
    <recommendedName>
        <fullName evidence="4 6">Molybdenum cofactor biosynthesis protein B</fullName>
    </recommendedName>
</protein>
<dbReference type="Pfam" id="PF00994">
    <property type="entry name" value="MoCF_biosynth"/>
    <property type="match status" value="1"/>
</dbReference>
<evidence type="ECO:0000259" key="7">
    <source>
        <dbReference type="SMART" id="SM00852"/>
    </source>
</evidence>
<dbReference type="EMBL" id="CP129013">
    <property type="protein sequence ID" value="WLR41789.1"/>
    <property type="molecule type" value="Genomic_DNA"/>
</dbReference>
<proteinExistence type="inferred from homology"/>